<feature type="active site" description="Nucleophile" evidence="9">
    <location>
        <position position="282"/>
    </location>
</feature>
<comment type="similarity">
    <text evidence="2 10">Belongs to the glycosyl hydrolase 10 (cellulase F) family.</text>
</comment>
<reference evidence="14 15" key="1">
    <citation type="journal article" date="2019" name="Int. J. Syst. Evol. Microbiol.">
        <title>The Global Catalogue of Microorganisms (GCM) 10K type strain sequencing project: providing services to taxonomists for standard genome sequencing and annotation.</title>
        <authorList>
            <consortium name="The Broad Institute Genomics Platform"/>
            <consortium name="The Broad Institute Genome Sequencing Center for Infectious Disease"/>
            <person name="Wu L."/>
            <person name="Ma J."/>
        </authorList>
    </citation>
    <scope>NUCLEOTIDE SEQUENCE [LARGE SCALE GENOMIC DNA]</scope>
    <source>
        <strain evidence="14 15">JCM 5062</strain>
    </source>
</reference>
<evidence type="ECO:0000256" key="6">
    <source>
        <dbReference type="ARBA" id="ARBA00023277"/>
    </source>
</evidence>
<comment type="caution">
    <text evidence="14">The sequence shown here is derived from an EMBL/GenBank/DDBJ whole genome shotgun (WGS) entry which is preliminary data.</text>
</comment>
<dbReference type="InterPro" id="IPR012291">
    <property type="entry name" value="CBM2_carb-bd_dom_sf"/>
</dbReference>
<evidence type="ECO:0000259" key="12">
    <source>
        <dbReference type="PROSITE" id="PS51173"/>
    </source>
</evidence>
<feature type="signal peptide" evidence="11">
    <location>
        <begin position="1"/>
        <end position="47"/>
    </location>
</feature>
<feature type="chain" id="PRO_5045355065" description="Beta-xylanase" evidence="11">
    <location>
        <begin position="48"/>
        <end position="459"/>
    </location>
</feature>
<evidence type="ECO:0000256" key="8">
    <source>
        <dbReference type="ARBA" id="ARBA00023326"/>
    </source>
</evidence>
<dbReference type="SUPFAM" id="SSF51445">
    <property type="entry name" value="(Trans)glycosidases"/>
    <property type="match status" value="1"/>
</dbReference>
<dbReference type="InterPro" id="IPR017853">
    <property type="entry name" value="GH"/>
</dbReference>
<evidence type="ECO:0000313" key="14">
    <source>
        <dbReference type="EMBL" id="GAA2501704.1"/>
    </source>
</evidence>
<keyword evidence="3" id="KW-0858">Xylan degradation</keyword>
<keyword evidence="5 10" id="KW-0378">Hydrolase</keyword>
<keyword evidence="4 11" id="KW-0732">Signal</keyword>
<gene>
    <name evidence="14" type="ORF">GCM10010393_37630</name>
</gene>
<dbReference type="Gene3D" id="2.60.40.290">
    <property type="match status" value="1"/>
</dbReference>
<dbReference type="InterPro" id="IPR001000">
    <property type="entry name" value="GH10_dom"/>
</dbReference>
<dbReference type="SMART" id="SM00633">
    <property type="entry name" value="Glyco_10"/>
    <property type="match status" value="1"/>
</dbReference>
<keyword evidence="6 10" id="KW-0119">Carbohydrate metabolism</keyword>
<dbReference type="EC" id="3.2.1.8" evidence="10"/>
<evidence type="ECO:0000256" key="5">
    <source>
        <dbReference type="ARBA" id="ARBA00022801"/>
    </source>
</evidence>
<dbReference type="PANTHER" id="PTHR31490:SF88">
    <property type="entry name" value="BETA-XYLANASE"/>
    <property type="match status" value="1"/>
</dbReference>
<feature type="domain" description="CBM2" evidence="12">
    <location>
        <begin position="354"/>
        <end position="459"/>
    </location>
</feature>
<evidence type="ECO:0000256" key="1">
    <source>
        <dbReference type="ARBA" id="ARBA00000681"/>
    </source>
</evidence>
<dbReference type="Gene3D" id="3.20.20.80">
    <property type="entry name" value="Glycosidases"/>
    <property type="match status" value="1"/>
</dbReference>
<dbReference type="PRINTS" id="PR00134">
    <property type="entry name" value="GLHYDRLASE10"/>
</dbReference>
<evidence type="ECO:0000256" key="4">
    <source>
        <dbReference type="ARBA" id="ARBA00022729"/>
    </source>
</evidence>
<dbReference type="Pfam" id="PF00331">
    <property type="entry name" value="Glyco_hydro_10"/>
    <property type="match status" value="1"/>
</dbReference>
<evidence type="ECO:0000313" key="15">
    <source>
        <dbReference type="Proteomes" id="UP001499942"/>
    </source>
</evidence>
<evidence type="ECO:0000256" key="9">
    <source>
        <dbReference type="PROSITE-ProRule" id="PRU10061"/>
    </source>
</evidence>
<dbReference type="RefSeq" id="WP_344362640.1">
    <property type="nucleotide sequence ID" value="NZ_BAAASR010000020.1"/>
</dbReference>
<dbReference type="PANTHER" id="PTHR31490">
    <property type="entry name" value="GLYCOSYL HYDROLASE"/>
    <property type="match status" value="1"/>
</dbReference>
<feature type="domain" description="GH10" evidence="13">
    <location>
        <begin position="45"/>
        <end position="348"/>
    </location>
</feature>
<protein>
    <recommendedName>
        <fullName evidence="10">Beta-xylanase</fullName>
        <ecNumber evidence="10">3.2.1.8</ecNumber>
    </recommendedName>
</protein>
<organism evidence="14 15">
    <name type="scientific">Streptomyces gobitricini</name>
    <dbReference type="NCBI Taxonomy" id="68211"/>
    <lineage>
        <taxon>Bacteria</taxon>
        <taxon>Bacillati</taxon>
        <taxon>Actinomycetota</taxon>
        <taxon>Actinomycetes</taxon>
        <taxon>Kitasatosporales</taxon>
        <taxon>Streptomycetaceae</taxon>
        <taxon>Streptomyces</taxon>
    </lineage>
</organism>
<dbReference type="PROSITE" id="PS51760">
    <property type="entry name" value="GH10_2"/>
    <property type="match status" value="1"/>
</dbReference>
<dbReference type="SUPFAM" id="SSF49384">
    <property type="entry name" value="Carbohydrate-binding domain"/>
    <property type="match status" value="1"/>
</dbReference>
<dbReference type="PROSITE" id="PS51173">
    <property type="entry name" value="CBM2"/>
    <property type="match status" value="1"/>
</dbReference>
<dbReference type="Proteomes" id="UP001499942">
    <property type="component" value="Unassembled WGS sequence"/>
</dbReference>
<dbReference type="InterPro" id="IPR001919">
    <property type="entry name" value="CBD2"/>
</dbReference>
<evidence type="ECO:0000256" key="3">
    <source>
        <dbReference type="ARBA" id="ARBA00022651"/>
    </source>
</evidence>
<dbReference type="InterPro" id="IPR044846">
    <property type="entry name" value="GH10"/>
</dbReference>
<keyword evidence="8 10" id="KW-0624">Polysaccharide degradation</keyword>
<evidence type="ECO:0000259" key="13">
    <source>
        <dbReference type="PROSITE" id="PS51760"/>
    </source>
</evidence>
<name>A0ABN3MGQ2_9ACTN</name>
<evidence type="ECO:0000256" key="7">
    <source>
        <dbReference type="ARBA" id="ARBA00023295"/>
    </source>
</evidence>
<dbReference type="EMBL" id="BAAASR010000020">
    <property type="protein sequence ID" value="GAA2501704.1"/>
    <property type="molecule type" value="Genomic_DNA"/>
</dbReference>
<keyword evidence="7 10" id="KW-0326">Glycosidase</keyword>
<accession>A0ABN3MGQ2</accession>
<evidence type="ECO:0000256" key="10">
    <source>
        <dbReference type="RuleBase" id="RU361174"/>
    </source>
</evidence>
<dbReference type="Pfam" id="PF00553">
    <property type="entry name" value="CBM_2"/>
    <property type="match status" value="1"/>
</dbReference>
<dbReference type="SMART" id="SM00637">
    <property type="entry name" value="CBD_II"/>
    <property type="match status" value="1"/>
</dbReference>
<comment type="catalytic activity">
    <reaction evidence="1 10">
        <text>Endohydrolysis of (1-&gt;4)-beta-D-xylosidic linkages in xylans.</text>
        <dbReference type="EC" id="3.2.1.8"/>
    </reaction>
</comment>
<keyword evidence="15" id="KW-1185">Reference proteome</keyword>
<dbReference type="InterPro" id="IPR031158">
    <property type="entry name" value="GH10_AS"/>
</dbReference>
<evidence type="ECO:0000256" key="2">
    <source>
        <dbReference type="ARBA" id="ARBA00007495"/>
    </source>
</evidence>
<proteinExistence type="inferred from homology"/>
<dbReference type="PROSITE" id="PS00591">
    <property type="entry name" value="GH10_1"/>
    <property type="match status" value="1"/>
</dbReference>
<sequence length="459" mass="47812">MAMIIPRGPVRPLRPARRPRVRRALVLGTAGLLAAVGVTAQSGTAEAAGTLGSAAAAKGRYFGTAVSAQYLGESGYVSTLDREFSSVTPENEMKWDAVEATRGAFTFGPADRIVNHAQSRGMSVRGHTLVWHSQLPGWVAGLGAADLRSAMNNHITKVMQHYKGKVFAWDVVNEAFQDGSSGARRSSPFQDKLGNGFIEEAFRTARAADPAAELCYNDYNTDGVNAKSNAVYAMVKDFKARGVPIDCVGFQSHFNSASPVPSDYRANLQRFADLGVDVQVTELDIEGSGSAQAASYGNAVSACLAVSRCTGITVWGVTDKYSWRSGGTPLLFDGAYTKKPAYDAVLAALGGSGGGGGSGGCSVSYTRTAQWNGGFNGQVTVTAGSAPINGWTTTVTVTPPQKVSATWNGTPTWDSSGNVMTMRPGGNGHLAAGASTTFGFTVMTNGNTSAPLLGTCTAS</sequence>
<evidence type="ECO:0000256" key="11">
    <source>
        <dbReference type="SAM" id="SignalP"/>
    </source>
</evidence>
<dbReference type="InterPro" id="IPR008965">
    <property type="entry name" value="CBM2/CBM3_carb-bd_dom_sf"/>
</dbReference>